<dbReference type="Proteomes" id="UP000044938">
    <property type="component" value="Unassembled WGS sequence"/>
</dbReference>
<evidence type="ECO:0000313" key="4">
    <source>
        <dbReference type="Proteomes" id="UP000038802"/>
    </source>
</evidence>
<dbReference type="EMBL" id="CSAJ01000855">
    <property type="protein sequence ID" value="COX29641.1"/>
    <property type="molecule type" value="Genomic_DNA"/>
</dbReference>
<name>A0A0U0T788_MYCTX</name>
<evidence type="ECO:0000313" key="1">
    <source>
        <dbReference type="EMBL" id="COV17410.1"/>
    </source>
</evidence>
<dbReference type="Proteomes" id="UP000039021">
    <property type="component" value="Unassembled WGS sequence"/>
</dbReference>
<dbReference type="AlphaFoldDB" id="A0A0U0T788"/>
<accession>A0A0U0T788</accession>
<sequence length="100" mass="11218">MASRRNEAANAGVGVPLCVEQLLYDCATSAIVVLMTATIGFRPTEKDEQIINAAMRSGERKSDVIRRALQLLEREVWIKQARTDAERLRDEDVSTEPDAW</sequence>
<evidence type="ECO:0000313" key="6">
    <source>
        <dbReference type="Proteomes" id="UP000044938"/>
    </source>
</evidence>
<dbReference type="EMBL" id="CSAE01000047">
    <property type="protein sequence ID" value="COV17410.1"/>
    <property type="molecule type" value="Genomic_DNA"/>
</dbReference>
<reference evidence="1" key="3">
    <citation type="submission" date="2015-03" db="EMBL/GenBank/DDBJ databases">
        <authorList>
            <person name="Murphy D."/>
        </authorList>
    </citation>
    <scope>NUCLEOTIDE SEQUENCE [LARGE SCALE GENOMIC DNA]</scope>
    <source>
        <strain evidence="1">K00500041</strain>
    </source>
</reference>
<evidence type="ECO:0000313" key="2">
    <source>
        <dbReference type="EMBL" id="COX29641.1"/>
    </source>
</evidence>
<evidence type="ECO:0000313" key="3">
    <source>
        <dbReference type="EMBL" id="COX30253.1"/>
    </source>
</evidence>
<dbReference type="EMBL" id="CSBK01000357">
    <property type="protein sequence ID" value="COX30253.1"/>
    <property type="molecule type" value="Genomic_DNA"/>
</dbReference>
<dbReference type="Proteomes" id="UP000038802">
    <property type="component" value="Unassembled WGS sequence"/>
</dbReference>
<proteinExistence type="predicted"/>
<organism evidence="1 4">
    <name type="scientific">Mycobacterium tuberculosis</name>
    <dbReference type="NCBI Taxonomy" id="1773"/>
    <lineage>
        <taxon>Bacteria</taxon>
        <taxon>Bacillati</taxon>
        <taxon>Actinomycetota</taxon>
        <taxon>Actinomycetes</taxon>
        <taxon>Mycobacteriales</taxon>
        <taxon>Mycobacteriaceae</taxon>
        <taxon>Mycobacterium</taxon>
        <taxon>Mycobacterium tuberculosis complex</taxon>
    </lineage>
</organism>
<reference evidence="3" key="2">
    <citation type="submission" date="2015-03" db="EMBL/GenBank/DDBJ databases">
        <authorList>
            <consortium name="Pathogen Informatics"/>
            <person name="Murphy D."/>
        </authorList>
    </citation>
    <scope>NUCLEOTIDE SEQUENCE</scope>
    <source>
        <strain evidence="3">N09902308</strain>
    </source>
</reference>
<evidence type="ECO:0000313" key="5">
    <source>
        <dbReference type="Proteomes" id="UP000039021"/>
    </source>
</evidence>
<protein>
    <submittedName>
        <fullName evidence="1">Uncharacterized protein</fullName>
    </submittedName>
</protein>
<reference evidence="4 5" key="1">
    <citation type="submission" date="2015-03" db="EMBL/GenBank/DDBJ databases">
        <authorList>
            <consortium name="Pathogen Informatics"/>
        </authorList>
    </citation>
    <scope>NUCLEOTIDE SEQUENCE [LARGE SCALE GENOMIC DNA]</scope>
    <source>
        <strain evidence="4">K00500041</strain>
        <strain evidence="2 6">M09401471</strain>
        <strain evidence="5">N09902308</strain>
    </source>
</reference>
<gene>
    <name evidence="1" type="ORF">ERS007703_00729</name>
    <name evidence="2" type="ORF">ERS007720_04244</name>
    <name evidence="3" type="ORF">ERS007739_01043</name>
</gene>